<gene>
    <name evidence="3" type="ORF">DP116_21370</name>
</gene>
<evidence type="ECO:0008006" key="5">
    <source>
        <dbReference type="Google" id="ProtNLM"/>
    </source>
</evidence>
<comment type="caution">
    <text evidence="3">The sequence shown here is derived from an EMBL/GenBank/DDBJ whole genome shotgun (WGS) entry which is preliminary data.</text>
</comment>
<evidence type="ECO:0000313" key="3">
    <source>
        <dbReference type="EMBL" id="NMG21859.1"/>
    </source>
</evidence>
<organism evidence="3 4">
    <name type="scientific">Brasilonema bromeliae SPC951</name>
    <dbReference type="NCBI Taxonomy" id="385972"/>
    <lineage>
        <taxon>Bacteria</taxon>
        <taxon>Bacillati</taxon>
        <taxon>Cyanobacteriota</taxon>
        <taxon>Cyanophyceae</taxon>
        <taxon>Nostocales</taxon>
        <taxon>Scytonemataceae</taxon>
        <taxon>Brasilonema</taxon>
        <taxon>Bromeliae group (in: Brasilonema)</taxon>
    </lineage>
</organism>
<name>A0ABX1PC26_9CYAN</name>
<dbReference type="Proteomes" id="UP000718564">
    <property type="component" value="Unassembled WGS sequence"/>
</dbReference>
<feature type="transmembrane region" description="Helical" evidence="2">
    <location>
        <begin position="405"/>
        <end position="428"/>
    </location>
</feature>
<feature type="compositionally biased region" description="Basic and acidic residues" evidence="1">
    <location>
        <begin position="223"/>
        <end position="233"/>
    </location>
</feature>
<proteinExistence type="predicted"/>
<keyword evidence="2" id="KW-1133">Transmembrane helix</keyword>
<keyword evidence="2" id="KW-0812">Transmembrane</keyword>
<feature type="region of interest" description="Disordered" evidence="1">
    <location>
        <begin position="223"/>
        <end position="257"/>
    </location>
</feature>
<protein>
    <recommendedName>
        <fullName evidence="5">17 kDa surface antigen</fullName>
    </recommendedName>
</protein>
<sequence length="571" mass="61294">MSYNEHQYEKNADRMKEQRTTPRVGVGLGGGLVGAAIGGLLGRRVGGVSGAVIGAVAGALVGKGTAERVNRTVDSLVDAANSVAETINHNVNGVGNAVKDTVEETKTSVVSVVQAVKDTVEEAKPSVLSTVQAVKDTVEEAKPSVVDVVQAVKDTVEEAKPSVVGAVQAVKDTVEEAKPSVVNAAKNVAEAVNQSINDVKTTLKNTVKNTVDEVNQSVVGVEETAKNADEEVKPSGTHNNEIHQEPLVSEQLSKSSKEYPQVVEDVMSSSSHCPQVVEDVMSSSSHCPQDEDFIPPTVILPASPPSTLPLTPDRRGDFLMQELRVESQENSNLSDEVDIKEEIAQGLNSSQQPKSFEEIDIKDIQEIKYNNIQQKEKEFNHSQQETTQQLQQPTLQPKTEKKQKITGIAGIIVGVSIISLIGVTLGFLPKQNQLVMKSSASSQSLSSIPETTPERTPPTMTDGWIFLGHINKASDSVLVGKTLIKSSESTDSRIIPSVGSIVAVAVEPGIKLRDNRPQPPNFSPQQQKALAILKPQEKLKILKVEFVNPSSTTESPIKVWAKVRRCGDACL</sequence>
<keyword evidence="4" id="KW-1185">Reference proteome</keyword>
<dbReference type="RefSeq" id="WP_169157084.1">
    <property type="nucleotide sequence ID" value="NZ_CAWPJE010000195.1"/>
</dbReference>
<feature type="region of interest" description="Disordered" evidence="1">
    <location>
        <begin position="378"/>
        <end position="398"/>
    </location>
</feature>
<dbReference type="Gene3D" id="1.20.120.20">
    <property type="entry name" value="Apolipoprotein"/>
    <property type="match status" value="1"/>
</dbReference>
<evidence type="ECO:0000256" key="2">
    <source>
        <dbReference type="SAM" id="Phobius"/>
    </source>
</evidence>
<dbReference type="PANTHER" id="PTHR47372:SF11">
    <property type="entry name" value="RE19971P"/>
    <property type="match status" value="1"/>
</dbReference>
<dbReference type="PANTHER" id="PTHR47372">
    <property type="entry name" value="DAUER UP-REGULATED-RELATED"/>
    <property type="match status" value="1"/>
</dbReference>
<feature type="region of interest" description="Disordered" evidence="1">
    <location>
        <begin position="1"/>
        <end position="23"/>
    </location>
</feature>
<dbReference type="SUPFAM" id="SSF58113">
    <property type="entry name" value="Apolipoprotein A-I"/>
    <property type="match status" value="1"/>
</dbReference>
<keyword evidence="2" id="KW-0472">Membrane</keyword>
<feature type="compositionally biased region" description="Basic and acidic residues" evidence="1">
    <location>
        <begin position="1"/>
        <end position="20"/>
    </location>
</feature>
<feature type="compositionally biased region" description="Low complexity" evidence="1">
    <location>
        <begin position="383"/>
        <end position="397"/>
    </location>
</feature>
<evidence type="ECO:0000256" key="1">
    <source>
        <dbReference type="SAM" id="MobiDB-lite"/>
    </source>
</evidence>
<reference evidence="3 4" key="1">
    <citation type="submission" date="2018-06" db="EMBL/GenBank/DDBJ databases">
        <title>Comparative genomics of Brasilonema spp. strains.</title>
        <authorList>
            <person name="Alvarenga D.O."/>
            <person name="Fiore M.F."/>
            <person name="Varani A.M."/>
        </authorList>
    </citation>
    <scope>NUCLEOTIDE SEQUENCE [LARGE SCALE GENOMIC DNA]</scope>
    <source>
        <strain evidence="3 4">SPC951</strain>
    </source>
</reference>
<evidence type="ECO:0000313" key="4">
    <source>
        <dbReference type="Proteomes" id="UP000718564"/>
    </source>
</evidence>
<dbReference type="EMBL" id="QMEB01000199">
    <property type="protein sequence ID" value="NMG21859.1"/>
    <property type="molecule type" value="Genomic_DNA"/>
</dbReference>
<accession>A0ABX1PC26</accession>